<feature type="domain" description="GRF-type" evidence="6">
    <location>
        <begin position="28"/>
        <end position="70"/>
    </location>
</feature>
<keyword evidence="3" id="KW-0862">Zinc</keyword>
<reference evidence="7" key="2">
    <citation type="submission" date="2020-06" db="EMBL/GenBank/DDBJ databases">
        <title>Helianthus annuus Genome sequencing and assembly Release 2.</title>
        <authorList>
            <person name="Gouzy J."/>
            <person name="Langlade N."/>
            <person name="Munos S."/>
        </authorList>
    </citation>
    <scope>NUCLEOTIDE SEQUENCE</scope>
    <source>
        <tissue evidence="7">Leaves</tissue>
    </source>
</reference>
<evidence type="ECO:0000256" key="3">
    <source>
        <dbReference type="ARBA" id="ARBA00022833"/>
    </source>
</evidence>
<keyword evidence="5" id="KW-0472">Membrane</keyword>
<evidence type="ECO:0000259" key="6">
    <source>
        <dbReference type="PROSITE" id="PS51999"/>
    </source>
</evidence>
<gene>
    <name evidence="7" type="ORF">HanXRQr2_Chr04g0186631</name>
</gene>
<dbReference type="PROSITE" id="PS51999">
    <property type="entry name" value="ZF_GRF"/>
    <property type="match status" value="1"/>
</dbReference>
<feature type="transmembrane region" description="Helical" evidence="5">
    <location>
        <begin position="111"/>
        <end position="126"/>
    </location>
</feature>
<name>A0A9K3NTW7_HELAN</name>
<accession>A0A9K3NTW7</accession>
<reference evidence="7" key="1">
    <citation type="journal article" date="2017" name="Nature">
        <title>The sunflower genome provides insights into oil metabolism, flowering and Asterid evolution.</title>
        <authorList>
            <person name="Badouin H."/>
            <person name="Gouzy J."/>
            <person name="Grassa C.J."/>
            <person name="Murat F."/>
            <person name="Staton S.E."/>
            <person name="Cottret L."/>
            <person name="Lelandais-Briere C."/>
            <person name="Owens G.L."/>
            <person name="Carrere S."/>
            <person name="Mayjonade B."/>
            <person name="Legrand L."/>
            <person name="Gill N."/>
            <person name="Kane N.C."/>
            <person name="Bowers J.E."/>
            <person name="Hubner S."/>
            <person name="Bellec A."/>
            <person name="Berard A."/>
            <person name="Berges H."/>
            <person name="Blanchet N."/>
            <person name="Boniface M.C."/>
            <person name="Brunel D."/>
            <person name="Catrice O."/>
            <person name="Chaidir N."/>
            <person name="Claudel C."/>
            <person name="Donnadieu C."/>
            <person name="Faraut T."/>
            <person name="Fievet G."/>
            <person name="Helmstetter N."/>
            <person name="King M."/>
            <person name="Knapp S.J."/>
            <person name="Lai Z."/>
            <person name="Le Paslier M.C."/>
            <person name="Lippi Y."/>
            <person name="Lorenzon L."/>
            <person name="Mandel J.R."/>
            <person name="Marage G."/>
            <person name="Marchand G."/>
            <person name="Marquand E."/>
            <person name="Bret-Mestries E."/>
            <person name="Morien E."/>
            <person name="Nambeesan S."/>
            <person name="Nguyen T."/>
            <person name="Pegot-Espagnet P."/>
            <person name="Pouilly N."/>
            <person name="Raftis F."/>
            <person name="Sallet E."/>
            <person name="Schiex T."/>
            <person name="Thomas J."/>
            <person name="Vandecasteele C."/>
            <person name="Vares D."/>
            <person name="Vear F."/>
            <person name="Vautrin S."/>
            <person name="Crespi M."/>
            <person name="Mangin B."/>
            <person name="Burke J.M."/>
            <person name="Salse J."/>
            <person name="Munos S."/>
            <person name="Vincourt P."/>
            <person name="Rieseberg L.H."/>
            <person name="Langlade N.B."/>
        </authorList>
    </citation>
    <scope>NUCLEOTIDE SEQUENCE</scope>
    <source>
        <tissue evidence="7">Leaves</tissue>
    </source>
</reference>
<dbReference type="EMBL" id="MNCJ02000319">
    <property type="protein sequence ID" value="KAF5811895.1"/>
    <property type="molecule type" value="Genomic_DNA"/>
</dbReference>
<evidence type="ECO:0000256" key="4">
    <source>
        <dbReference type="PROSITE-ProRule" id="PRU01343"/>
    </source>
</evidence>
<dbReference type="AlphaFoldDB" id="A0A9K3NTW7"/>
<dbReference type="GO" id="GO:0008270">
    <property type="term" value="F:zinc ion binding"/>
    <property type="evidence" value="ECO:0007669"/>
    <property type="project" value="UniProtKB-KW"/>
</dbReference>
<keyword evidence="2 4" id="KW-0863">Zinc-finger</keyword>
<evidence type="ECO:0000313" key="8">
    <source>
        <dbReference type="Proteomes" id="UP000215914"/>
    </source>
</evidence>
<evidence type="ECO:0000256" key="2">
    <source>
        <dbReference type="ARBA" id="ARBA00022771"/>
    </source>
</evidence>
<evidence type="ECO:0000313" key="7">
    <source>
        <dbReference type="EMBL" id="KAF5811895.1"/>
    </source>
</evidence>
<proteinExistence type="predicted"/>
<protein>
    <submittedName>
        <fullName evidence="7">Transcription factor GRF family</fullName>
    </submittedName>
</protein>
<sequence>MSSSSSSSTIRSKNPKIFRLGTDGRVYCNHELAAIRRVAGNRSSRQGEEFYGCPLWPGSDCKFFMWKQEVDAVLSSECNCRFVEMDNERLIFEKTLIEEENKSLKKQSKKACIVVIVCIAAMLFWLY</sequence>
<dbReference type="Gramene" id="mRNA:HanXRQr2_Chr04g0186631">
    <property type="protein sequence ID" value="mRNA:HanXRQr2_Chr04g0186631"/>
    <property type="gene ID" value="HanXRQr2_Chr04g0186631"/>
</dbReference>
<evidence type="ECO:0000256" key="1">
    <source>
        <dbReference type="ARBA" id="ARBA00022723"/>
    </source>
</evidence>
<keyword evidence="5" id="KW-0812">Transmembrane</keyword>
<dbReference type="Proteomes" id="UP000215914">
    <property type="component" value="Unassembled WGS sequence"/>
</dbReference>
<organism evidence="7 8">
    <name type="scientific">Helianthus annuus</name>
    <name type="common">Common sunflower</name>
    <dbReference type="NCBI Taxonomy" id="4232"/>
    <lineage>
        <taxon>Eukaryota</taxon>
        <taxon>Viridiplantae</taxon>
        <taxon>Streptophyta</taxon>
        <taxon>Embryophyta</taxon>
        <taxon>Tracheophyta</taxon>
        <taxon>Spermatophyta</taxon>
        <taxon>Magnoliopsida</taxon>
        <taxon>eudicotyledons</taxon>
        <taxon>Gunneridae</taxon>
        <taxon>Pentapetalae</taxon>
        <taxon>asterids</taxon>
        <taxon>campanulids</taxon>
        <taxon>Asterales</taxon>
        <taxon>Asteraceae</taxon>
        <taxon>Asteroideae</taxon>
        <taxon>Heliantheae alliance</taxon>
        <taxon>Heliantheae</taxon>
        <taxon>Helianthus</taxon>
    </lineage>
</organism>
<evidence type="ECO:0000256" key="5">
    <source>
        <dbReference type="SAM" id="Phobius"/>
    </source>
</evidence>
<keyword evidence="5" id="KW-1133">Transmembrane helix</keyword>
<dbReference type="InterPro" id="IPR010666">
    <property type="entry name" value="Znf_GRF"/>
</dbReference>
<comment type="caution">
    <text evidence="7">The sequence shown here is derived from an EMBL/GenBank/DDBJ whole genome shotgun (WGS) entry which is preliminary data.</text>
</comment>
<dbReference type="Pfam" id="PF06839">
    <property type="entry name" value="Zn_ribbon_GRF"/>
    <property type="match status" value="1"/>
</dbReference>
<keyword evidence="8" id="KW-1185">Reference proteome</keyword>
<keyword evidence="1" id="KW-0479">Metal-binding</keyword>